<dbReference type="AlphaFoldDB" id="A0A382Y5J5"/>
<feature type="non-terminal residue" evidence="1">
    <location>
        <position position="27"/>
    </location>
</feature>
<protein>
    <submittedName>
        <fullName evidence="1">Uncharacterized protein</fullName>
    </submittedName>
</protein>
<sequence>MVLSKESKELIKQINNDSYIILWDRIG</sequence>
<organism evidence="1">
    <name type="scientific">marine metagenome</name>
    <dbReference type="NCBI Taxonomy" id="408172"/>
    <lineage>
        <taxon>unclassified sequences</taxon>
        <taxon>metagenomes</taxon>
        <taxon>ecological metagenomes</taxon>
    </lineage>
</organism>
<reference evidence="1" key="1">
    <citation type="submission" date="2018-05" db="EMBL/GenBank/DDBJ databases">
        <authorList>
            <person name="Lanie J.A."/>
            <person name="Ng W.-L."/>
            <person name="Kazmierczak K.M."/>
            <person name="Andrzejewski T.M."/>
            <person name="Davidsen T.M."/>
            <person name="Wayne K.J."/>
            <person name="Tettelin H."/>
            <person name="Glass J.I."/>
            <person name="Rusch D."/>
            <person name="Podicherti R."/>
            <person name="Tsui H.-C.T."/>
            <person name="Winkler M.E."/>
        </authorList>
    </citation>
    <scope>NUCLEOTIDE SEQUENCE</scope>
</reference>
<dbReference type="EMBL" id="UINC01172613">
    <property type="protein sequence ID" value="SVD77768.1"/>
    <property type="molecule type" value="Genomic_DNA"/>
</dbReference>
<evidence type="ECO:0000313" key="1">
    <source>
        <dbReference type="EMBL" id="SVD77768.1"/>
    </source>
</evidence>
<name>A0A382Y5J5_9ZZZZ</name>
<proteinExistence type="predicted"/>
<accession>A0A382Y5J5</accession>
<gene>
    <name evidence="1" type="ORF">METZ01_LOCUS430622</name>
</gene>